<name>A0A1W6ZWX2_9HYPH</name>
<evidence type="ECO:0000313" key="2">
    <source>
        <dbReference type="Proteomes" id="UP000194137"/>
    </source>
</evidence>
<accession>A0A1W6ZWX2</accession>
<gene>
    <name evidence="1" type="ORF">CAK95_24340</name>
</gene>
<dbReference type="EMBL" id="CP021112">
    <property type="protein sequence ID" value="ARQ01874.1"/>
    <property type="molecule type" value="Genomic_DNA"/>
</dbReference>
<reference evidence="1 2" key="1">
    <citation type="submission" date="2017-05" db="EMBL/GenBank/DDBJ databases">
        <title>Full genome sequence of Pseudorhodoplanes sinuspersici.</title>
        <authorList>
            <person name="Dastgheib S.M.M."/>
            <person name="Shavandi M."/>
            <person name="Tirandaz H."/>
        </authorList>
    </citation>
    <scope>NUCLEOTIDE SEQUENCE [LARGE SCALE GENOMIC DNA]</scope>
    <source>
        <strain evidence="1 2">RIPI110</strain>
    </source>
</reference>
<dbReference type="AlphaFoldDB" id="A0A1W6ZWX2"/>
<evidence type="ECO:0000313" key="1">
    <source>
        <dbReference type="EMBL" id="ARQ01874.1"/>
    </source>
</evidence>
<dbReference type="KEGG" id="psin:CAK95_24340"/>
<organism evidence="1 2">
    <name type="scientific">Pseudorhodoplanes sinuspersici</name>
    <dbReference type="NCBI Taxonomy" id="1235591"/>
    <lineage>
        <taxon>Bacteria</taxon>
        <taxon>Pseudomonadati</taxon>
        <taxon>Pseudomonadota</taxon>
        <taxon>Alphaproteobacteria</taxon>
        <taxon>Hyphomicrobiales</taxon>
        <taxon>Pseudorhodoplanes</taxon>
    </lineage>
</organism>
<dbReference type="STRING" id="1235591.CAK95_24340"/>
<keyword evidence="2" id="KW-1185">Reference proteome</keyword>
<protein>
    <submittedName>
        <fullName evidence="1">Uncharacterized protein</fullName>
    </submittedName>
</protein>
<dbReference type="RefSeq" id="WP_086090269.1">
    <property type="nucleotide sequence ID" value="NZ_CP021112.1"/>
</dbReference>
<proteinExistence type="predicted"/>
<dbReference type="Proteomes" id="UP000194137">
    <property type="component" value="Chromosome"/>
</dbReference>
<sequence length="135" mass="14223">MVTLIASVGAWFAARKVALILYGVIAVLAVGAVFGLIEHGKSIAEAKCDSAAKQAQIDALQADLDLAELRASAADRAIAGLLRQRVENDAAISTLQSEVAEAKLQSTAPGAKIDANAFVDDRCNYTDRGARRVRE</sequence>